<proteinExistence type="predicted"/>
<keyword evidence="1" id="KW-0812">Transmembrane</keyword>
<protein>
    <recommendedName>
        <fullName evidence="4">Lipoprotein</fullName>
    </recommendedName>
</protein>
<evidence type="ECO:0000313" key="3">
    <source>
        <dbReference type="Proteomes" id="UP000436825"/>
    </source>
</evidence>
<accession>A0A7J5JLX4</accession>
<dbReference type="RefSeq" id="WP_211479122.1">
    <property type="nucleotide sequence ID" value="NZ_CP072224.1"/>
</dbReference>
<keyword evidence="1" id="KW-1133">Transmembrane helix</keyword>
<feature type="transmembrane region" description="Helical" evidence="1">
    <location>
        <begin position="7"/>
        <end position="24"/>
    </location>
</feature>
<keyword evidence="1" id="KW-0472">Membrane</keyword>
<dbReference type="AlphaFoldDB" id="A0A7J5JLX4"/>
<dbReference type="Proteomes" id="UP000436825">
    <property type="component" value="Unassembled WGS sequence"/>
</dbReference>
<dbReference type="EMBL" id="WCRW01000017">
    <property type="protein sequence ID" value="KAB4452421.1"/>
    <property type="molecule type" value="Genomic_DNA"/>
</dbReference>
<comment type="caution">
    <text evidence="2">The sequence shown here is derived from an EMBL/GenBank/DDBJ whole genome shotgun (WGS) entry which is preliminary data.</text>
</comment>
<evidence type="ECO:0000313" key="2">
    <source>
        <dbReference type="EMBL" id="KAB4452421.1"/>
    </source>
</evidence>
<evidence type="ECO:0008006" key="4">
    <source>
        <dbReference type="Google" id="ProtNLM"/>
    </source>
</evidence>
<dbReference type="PROSITE" id="PS51257">
    <property type="entry name" value="PROKAR_LIPOPROTEIN"/>
    <property type="match status" value="1"/>
</dbReference>
<sequence length="185" mass="22516">MMKRINIHLLYTLLYMVISILLISCNKIKNAKDKVADKLIEVLLERPVTEEYSLFDKFPEWKKNEYNITKVKGIKCDYIGLFYKYYFRYSGDRELIKQYISNIQCHYTEIVPDTTFIETTPACFELETQRITKYEYEKAKFFYSYKEKDLKDLKFYTCIKTPEKHFIIFDLRNNLIYHMIGNFRE</sequence>
<name>A0A7J5JLX4_BACT4</name>
<gene>
    <name evidence="2" type="ORF">GAN75_20410</name>
</gene>
<evidence type="ECO:0000256" key="1">
    <source>
        <dbReference type="SAM" id="Phobius"/>
    </source>
</evidence>
<organism evidence="2 3">
    <name type="scientific">Bacteroides thetaiotaomicron</name>
    <dbReference type="NCBI Taxonomy" id="818"/>
    <lineage>
        <taxon>Bacteria</taxon>
        <taxon>Pseudomonadati</taxon>
        <taxon>Bacteroidota</taxon>
        <taxon>Bacteroidia</taxon>
        <taxon>Bacteroidales</taxon>
        <taxon>Bacteroidaceae</taxon>
        <taxon>Bacteroides</taxon>
    </lineage>
</organism>
<reference evidence="2 3" key="1">
    <citation type="journal article" date="2019" name="Nat. Med.">
        <title>A library of human gut bacterial isolates paired with longitudinal multiomics data enables mechanistic microbiome research.</title>
        <authorList>
            <person name="Poyet M."/>
            <person name="Groussin M."/>
            <person name="Gibbons S.M."/>
            <person name="Avila-Pacheco J."/>
            <person name="Jiang X."/>
            <person name="Kearney S.M."/>
            <person name="Perrotta A.R."/>
            <person name="Berdy B."/>
            <person name="Zhao S."/>
            <person name="Lieberman T.D."/>
            <person name="Swanson P.K."/>
            <person name="Smith M."/>
            <person name="Roesemann S."/>
            <person name="Alexander J.E."/>
            <person name="Rich S.A."/>
            <person name="Livny J."/>
            <person name="Vlamakis H."/>
            <person name="Clish C."/>
            <person name="Bullock K."/>
            <person name="Deik A."/>
            <person name="Scott J."/>
            <person name="Pierce K.A."/>
            <person name="Xavier R.J."/>
            <person name="Alm E.J."/>
        </authorList>
    </citation>
    <scope>NUCLEOTIDE SEQUENCE [LARGE SCALE GENOMIC DNA]</scope>
    <source>
        <strain evidence="2 3">BIOML-A160</strain>
    </source>
</reference>